<feature type="region of interest" description="Disordered" evidence="2">
    <location>
        <begin position="604"/>
        <end position="642"/>
    </location>
</feature>
<reference evidence="3" key="1">
    <citation type="submission" date="2022-12" db="EMBL/GenBank/DDBJ databases">
        <title>Draft genome assemblies for two species of Escallonia (Escalloniales).</title>
        <authorList>
            <person name="Chanderbali A."/>
            <person name="Dervinis C."/>
            <person name="Anghel I."/>
            <person name="Soltis D."/>
            <person name="Soltis P."/>
            <person name="Zapata F."/>
        </authorList>
    </citation>
    <scope>NUCLEOTIDE SEQUENCE</scope>
    <source>
        <strain evidence="3">UCBG64.0493</strain>
        <tissue evidence="3">Leaf</tissue>
    </source>
</reference>
<keyword evidence="4" id="KW-1185">Reference proteome</keyword>
<feature type="compositionally biased region" description="Basic and acidic residues" evidence="2">
    <location>
        <begin position="50"/>
        <end position="67"/>
    </location>
</feature>
<feature type="compositionally biased region" description="Basic and acidic residues" evidence="2">
    <location>
        <begin position="146"/>
        <end position="162"/>
    </location>
</feature>
<dbReference type="PROSITE" id="PS50096">
    <property type="entry name" value="IQ"/>
    <property type="match status" value="1"/>
</dbReference>
<feature type="compositionally biased region" description="Basic and acidic residues" evidence="2">
    <location>
        <begin position="108"/>
        <end position="121"/>
    </location>
</feature>
<protein>
    <recommendedName>
        <fullName evidence="5">BAG domain-containing protein</fullName>
    </recommendedName>
</protein>
<dbReference type="PANTHER" id="PTHR33322:SF16">
    <property type="entry name" value="BAG FAMILY MOLECULAR CHAPERONE REGULATOR 6"/>
    <property type="match status" value="1"/>
</dbReference>
<dbReference type="Proteomes" id="UP001188597">
    <property type="component" value="Unassembled WGS sequence"/>
</dbReference>
<sequence length="642" mass="71809">MWIPPDYMKNEEGRKPDDSKAKEGDKYQFDTSNCNGWLPVDINRLGSLKQDGDERKTEQQENEDKNRFPFPLFWMPYKPEEVERDDYKKSNDGKETRMDFGVNPIKLPDNDDRKSQCRSHEGNYASQVGLKTVDGSGVKKVIPVKQAEHHQEKNISKDKESARGIIVEQIKENGGKKSSENTSERQSNSPTKISKLPPVCLRVDPLPRRKDHVKKRKALDSKRETNTIEVMEGTSKDEVEDCNKSQIRSVVNLPVDSHEEVSNGQNIGEDGTHCEESFAKEGKGMGDTKDMNRVIAEVKNTTGEGESDDGECEIGEHKELRIEQEEKMDKVNKVEKRFSDAEAAILIQAAYRGFEVRRWEPLKKLKQIAKIIEQIPELKRRIQACESSSDICTDDRQRVGLHPSVRDIRKSVARELVTLQERLDVLANASAAKPVVDLSSNTRDDACIEQPKEGPEAKVGPGNNLPERGHEPLPMAGAMSESEAMESSNVIVAGKETCGDFEKKTAQLPVQLPVHDDGDTQIDSQLLVVNKDEHKHVMSDCCDLLMSKKTEQNHEVTDPEPSVELPVPLAAQEEIKSAVEVTGSSLDVDPTLKDKSADMIGFTELPQEVLDRDPEALASESIEQIDLGKDTDMQDVSPLDIG</sequence>
<name>A0AA89B8F1_9ASTE</name>
<evidence type="ECO:0008006" key="5">
    <source>
        <dbReference type="Google" id="ProtNLM"/>
    </source>
</evidence>
<feature type="region of interest" description="Disordered" evidence="2">
    <location>
        <begin position="446"/>
        <end position="469"/>
    </location>
</feature>
<feature type="compositionally biased region" description="Basic and acidic residues" evidence="2">
    <location>
        <begin position="169"/>
        <end position="183"/>
    </location>
</feature>
<dbReference type="CDD" id="cd23767">
    <property type="entry name" value="IQCD"/>
    <property type="match status" value="1"/>
</dbReference>
<proteinExistence type="predicted"/>
<feature type="region of interest" description="Disordered" evidence="2">
    <location>
        <begin position="1"/>
        <end position="32"/>
    </location>
</feature>
<dbReference type="InterPro" id="IPR040400">
    <property type="entry name" value="BAG5/6/7/8"/>
</dbReference>
<feature type="compositionally biased region" description="Basic and acidic residues" evidence="2">
    <location>
        <begin position="446"/>
        <end position="456"/>
    </location>
</feature>
<organism evidence="3 4">
    <name type="scientific">Escallonia herrerae</name>
    <dbReference type="NCBI Taxonomy" id="1293975"/>
    <lineage>
        <taxon>Eukaryota</taxon>
        <taxon>Viridiplantae</taxon>
        <taxon>Streptophyta</taxon>
        <taxon>Embryophyta</taxon>
        <taxon>Tracheophyta</taxon>
        <taxon>Spermatophyta</taxon>
        <taxon>Magnoliopsida</taxon>
        <taxon>eudicotyledons</taxon>
        <taxon>Gunneridae</taxon>
        <taxon>Pentapetalae</taxon>
        <taxon>asterids</taxon>
        <taxon>campanulids</taxon>
        <taxon>Escalloniales</taxon>
        <taxon>Escalloniaceae</taxon>
        <taxon>Escallonia</taxon>
    </lineage>
</organism>
<dbReference type="EMBL" id="JAVXUP010000610">
    <property type="protein sequence ID" value="KAK3024256.1"/>
    <property type="molecule type" value="Genomic_DNA"/>
</dbReference>
<dbReference type="PANTHER" id="PTHR33322">
    <property type="entry name" value="BAG DOMAIN CONTAINING PROTEIN, EXPRESSED"/>
    <property type="match status" value="1"/>
</dbReference>
<accession>A0AA89B8F1</accession>
<dbReference type="AlphaFoldDB" id="A0AA89B8F1"/>
<evidence type="ECO:0000313" key="4">
    <source>
        <dbReference type="Proteomes" id="UP001188597"/>
    </source>
</evidence>
<feature type="compositionally biased region" description="Basic and acidic residues" evidence="2">
    <location>
        <begin position="8"/>
        <end position="28"/>
    </location>
</feature>
<evidence type="ECO:0000256" key="2">
    <source>
        <dbReference type="SAM" id="MobiDB-lite"/>
    </source>
</evidence>
<gene>
    <name evidence="3" type="ORF">RJ639_043632</name>
</gene>
<feature type="region of interest" description="Disordered" evidence="2">
    <location>
        <begin position="83"/>
        <end position="131"/>
    </location>
</feature>
<feature type="compositionally biased region" description="Basic and acidic residues" evidence="2">
    <location>
        <begin position="83"/>
        <end position="98"/>
    </location>
</feature>
<dbReference type="GO" id="GO:0006457">
    <property type="term" value="P:protein folding"/>
    <property type="evidence" value="ECO:0007669"/>
    <property type="project" value="TreeGrafter"/>
</dbReference>
<feature type="region of interest" description="Disordered" evidence="2">
    <location>
        <begin position="143"/>
        <end position="220"/>
    </location>
</feature>
<evidence type="ECO:0000313" key="3">
    <source>
        <dbReference type="EMBL" id="KAK3024256.1"/>
    </source>
</evidence>
<evidence type="ECO:0000256" key="1">
    <source>
        <dbReference type="ARBA" id="ARBA00023186"/>
    </source>
</evidence>
<feature type="region of interest" description="Disordered" evidence="2">
    <location>
        <begin position="45"/>
        <end position="71"/>
    </location>
</feature>
<keyword evidence="1" id="KW-0143">Chaperone</keyword>
<dbReference type="GO" id="GO:0009506">
    <property type="term" value="C:plasmodesma"/>
    <property type="evidence" value="ECO:0007669"/>
    <property type="project" value="TreeGrafter"/>
</dbReference>
<comment type="caution">
    <text evidence="3">The sequence shown here is derived from an EMBL/GenBank/DDBJ whole genome shotgun (WGS) entry which is preliminary data.</text>
</comment>